<protein>
    <recommendedName>
        <fullName evidence="1">TPPC8 C-terminal Ig-like domain-containing protein</fullName>
    </recommendedName>
</protein>
<dbReference type="GO" id="GO:1990072">
    <property type="term" value="C:TRAPPIII protein complex"/>
    <property type="evidence" value="ECO:0007669"/>
    <property type="project" value="TreeGrafter"/>
</dbReference>
<dbReference type="PANTHER" id="PTHR12975">
    <property type="entry name" value="TRANSPORT PROTEIN TRAPP"/>
    <property type="match status" value="1"/>
</dbReference>
<dbReference type="KEGG" id="lgi:LOTGIDRAFT_176520"/>
<accession>V4AMY4</accession>
<name>V4AMY4_LOTGI</name>
<dbReference type="GeneID" id="20243817"/>
<dbReference type="EMBL" id="KB201247">
    <property type="protein sequence ID" value="ESO98512.1"/>
    <property type="molecule type" value="Genomic_DNA"/>
</dbReference>
<dbReference type="CTD" id="20243817"/>
<reference evidence="2 3" key="1">
    <citation type="journal article" date="2013" name="Nature">
        <title>Insights into bilaterian evolution from three spiralian genomes.</title>
        <authorList>
            <person name="Simakov O."/>
            <person name="Marletaz F."/>
            <person name="Cho S.J."/>
            <person name="Edsinger-Gonzales E."/>
            <person name="Havlak P."/>
            <person name="Hellsten U."/>
            <person name="Kuo D.H."/>
            <person name="Larsson T."/>
            <person name="Lv J."/>
            <person name="Arendt D."/>
            <person name="Savage R."/>
            <person name="Osoegawa K."/>
            <person name="de Jong P."/>
            <person name="Grimwood J."/>
            <person name="Chapman J.A."/>
            <person name="Shapiro H."/>
            <person name="Aerts A."/>
            <person name="Otillar R.P."/>
            <person name="Terry A.Y."/>
            <person name="Boore J.L."/>
            <person name="Grigoriev I.V."/>
            <person name="Lindberg D.R."/>
            <person name="Seaver E.C."/>
            <person name="Weisblat D.A."/>
            <person name="Putnam N.H."/>
            <person name="Rokhsar D.S."/>
        </authorList>
    </citation>
    <scope>NUCLEOTIDE SEQUENCE [LARGE SCALE GENOMIC DNA]</scope>
</reference>
<evidence type="ECO:0000313" key="2">
    <source>
        <dbReference type="EMBL" id="ESO98512.1"/>
    </source>
</evidence>
<dbReference type="AlphaFoldDB" id="V4AMY4"/>
<dbReference type="RefSeq" id="XP_009050800.1">
    <property type="nucleotide sequence ID" value="XM_009052552.1"/>
</dbReference>
<dbReference type="Pfam" id="PF24542">
    <property type="entry name" value="Ig_TPPC8_C"/>
    <property type="match status" value="1"/>
</dbReference>
<dbReference type="InterPro" id="IPR024420">
    <property type="entry name" value="TRAPP_III_complex_Trs85"/>
</dbReference>
<proteinExistence type="predicted"/>
<dbReference type="PANTHER" id="PTHR12975:SF6">
    <property type="entry name" value="TRAFFICKING PROTEIN PARTICLE COMPLEX SUBUNIT 8"/>
    <property type="match status" value="1"/>
</dbReference>
<dbReference type="HOGENOM" id="CLU_1526908_0_0_1"/>
<evidence type="ECO:0000259" key="1">
    <source>
        <dbReference type="Pfam" id="PF24542"/>
    </source>
</evidence>
<dbReference type="Proteomes" id="UP000030746">
    <property type="component" value="Unassembled WGS sequence"/>
</dbReference>
<dbReference type="InterPro" id="IPR057651">
    <property type="entry name" value="Ig_TPPC8_C"/>
</dbReference>
<dbReference type="STRING" id="225164.V4AMY4"/>
<evidence type="ECO:0000313" key="3">
    <source>
        <dbReference type="Proteomes" id="UP000030746"/>
    </source>
</evidence>
<feature type="domain" description="TPPC8 C-terminal Ig-like" evidence="1">
    <location>
        <begin position="38"/>
        <end position="149"/>
    </location>
</feature>
<sequence length="176" mass="19756">MYFAIFFQAPTDQPQLKFRREREPDDDLNPPLEVTSKLISYSFLYTGSIKHDFNSGLCIVPVSLLLQNHCGVKTEILIDTSQVSDRLGTTQTGDSPQRHSVPISTSFNWVGQTLAQLSLDVGESKQVQLRAGFCRPGMYNLNNLAVFVTFAKGQSEMIEQKHTTPNIITLIDLFET</sequence>
<organism evidence="2 3">
    <name type="scientific">Lottia gigantea</name>
    <name type="common">Giant owl limpet</name>
    <dbReference type="NCBI Taxonomy" id="225164"/>
    <lineage>
        <taxon>Eukaryota</taxon>
        <taxon>Metazoa</taxon>
        <taxon>Spiralia</taxon>
        <taxon>Lophotrochozoa</taxon>
        <taxon>Mollusca</taxon>
        <taxon>Gastropoda</taxon>
        <taxon>Patellogastropoda</taxon>
        <taxon>Lottioidea</taxon>
        <taxon>Lottiidae</taxon>
        <taxon>Lottia</taxon>
    </lineage>
</organism>
<keyword evidence="3" id="KW-1185">Reference proteome</keyword>
<gene>
    <name evidence="2" type="ORF">LOTGIDRAFT_176520</name>
</gene>